<dbReference type="EMBL" id="GBXM01099436">
    <property type="protein sequence ID" value="JAH09141.1"/>
    <property type="molecule type" value="Transcribed_RNA"/>
</dbReference>
<accession>A0A0E9PWZ0</accession>
<evidence type="ECO:0000313" key="1">
    <source>
        <dbReference type="EMBL" id="JAH09141.1"/>
    </source>
</evidence>
<reference evidence="1" key="2">
    <citation type="journal article" date="2015" name="Fish Shellfish Immunol.">
        <title>Early steps in the European eel (Anguilla anguilla)-Vibrio vulnificus interaction in the gills: Role of the RtxA13 toxin.</title>
        <authorList>
            <person name="Callol A."/>
            <person name="Pajuelo D."/>
            <person name="Ebbesson L."/>
            <person name="Teles M."/>
            <person name="MacKenzie S."/>
            <person name="Amaro C."/>
        </authorList>
    </citation>
    <scope>NUCLEOTIDE SEQUENCE</scope>
</reference>
<name>A0A0E9PWZ0_ANGAN</name>
<proteinExistence type="predicted"/>
<reference evidence="1" key="1">
    <citation type="submission" date="2014-11" db="EMBL/GenBank/DDBJ databases">
        <authorList>
            <person name="Amaro Gonzalez C."/>
        </authorList>
    </citation>
    <scope>NUCLEOTIDE SEQUENCE</scope>
</reference>
<organism evidence="1">
    <name type="scientific">Anguilla anguilla</name>
    <name type="common">European freshwater eel</name>
    <name type="synonym">Muraena anguilla</name>
    <dbReference type="NCBI Taxonomy" id="7936"/>
    <lineage>
        <taxon>Eukaryota</taxon>
        <taxon>Metazoa</taxon>
        <taxon>Chordata</taxon>
        <taxon>Craniata</taxon>
        <taxon>Vertebrata</taxon>
        <taxon>Euteleostomi</taxon>
        <taxon>Actinopterygii</taxon>
        <taxon>Neopterygii</taxon>
        <taxon>Teleostei</taxon>
        <taxon>Anguilliformes</taxon>
        <taxon>Anguillidae</taxon>
        <taxon>Anguilla</taxon>
    </lineage>
</organism>
<sequence>MHISVCISICMKMLIPIVNQRHWHFFRNISNVSSHRWN</sequence>
<dbReference type="AlphaFoldDB" id="A0A0E9PWZ0"/>
<protein>
    <submittedName>
        <fullName evidence="1">Uncharacterized protein</fullName>
    </submittedName>
</protein>